<protein>
    <submittedName>
        <fullName evidence="2">Uncharacterized protein</fullName>
    </submittedName>
</protein>
<reference evidence="3" key="1">
    <citation type="submission" date="2011-12" db="EMBL/GenBank/DDBJ databases">
        <title>Complete sequence of Clostridium clariflavum DSM 19732.</title>
        <authorList>
            <consortium name="US DOE Joint Genome Institute"/>
            <person name="Lucas S."/>
            <person name="Han J."/>
            <person name="Lapidus A."/>
            <person name="Cheng J.-F."/>
            <person name="Goodwin L."/>
            <person name="Pitluck S."/>
            <person name="Peters L."/>
            <person name="Teshima H."/>
            <person name="Detter J.C."/>
            <person name="Han C."/>
            <person name="Tapia R."/>
            <person name="Land M."/>
            <person name="Hauser L."/>
            <person name="Kyrpides N."/>
            <person name="Ivanova N."/>
            <person name="Pagani I."/>
            <person name="Kitzmiller T."/>
            <person name="Lynd L."/>
            <person name="Izquierdo J."/>
            <person name="Woyke T."/>
        </authorList>
    </citation>
    <scope>NUCLEOTIDE SEQUENCE [LARGE SCALE GENOMIC DNA]</scope>
    <source>
        <strain evidence="3">DSM 19732 / NBRC 101661 / EBR45</strain>
    </source>
</reference>
<sequence precursor="true">MPTYWRWIYVLAGAALLGIAFFFLMRSANKNLETLQAKSKKKRRK</sequence>
<keyword evidence="3" id="KW-1185">Reference proteome</keyword>
<keyword evidence="1" id="KW-0812">Transmembrane</keyword>
<dbReference type="KEGG" id="ccl:Clocl_2550"/>
<evidence type="ECO:0000313" key="3">
    <source>
        <dbReference type="Proteomes" id="UP000005435"/>
    </source>
</evidence>
<gene>
    <name evidence="2" type="ordered locus">Clocl_2550</name>
</gene>
<dbReference type="AlphaFoldDB" id="G8M0N9"/>
<evidence type="ECO:0000256" key="1">
    <source>
        <dbReference type="SAM" id="Phobius"/>
    </source>
</evidence>
<evidence type="ECO:0000313" key="2">
    <source>
        <dbReference type="EMBL" id="AEV69120.1"/>
    </source>
</evidence>
<dbReference type="Proteomes" id="UP000005435">
    <property type="component" value="Chromosome"/>
</dbReference>
<feature type="transmembrane region" description="Helical" evidence="1">
    <location>
        <begin position="6"/>
        <end position="25"/>
    </location>
</feature>
<organism evidence="2 3">
    <name type="scientific">Acetivibrio clariflavus (strain DSM 19732 / NBRC 101661 / EBR45)</name>
    <name type="common">Clostridium clariflavum</name>
    <dbReference type="NCBI Taxonomy" id="720554"/>
    <lineage>
        <taxon>Bacteria</taxon>
        <taxon>Bacillati</taxon>
        <taxon>Bacillota</taxon>
        <taxon>Clostridia</taxon>
        <taxon>Eubacteriales</taxon>
        <taxon>Oscillospiraceae</taxon>
        <taxon>Acetivibrio</taxon>
    </lineage>
</organism>
<accession>G8M0N9</accession>
<dbReference type="HOGENOM" id="CLU_217514_0_0_9"/>
<keyword evidence="1" id="KW-1133">Transmembrane helix</keyword>
<name>G8M0N9_ACECE</name>
<keyword evidence="1" id="KW-0472">Membrane</keyword>
<reference evidence="2 3" key="2">
    <citation type="journal article" date="2012" name="Stand. Genomic Sci.">
        <title>Complete Genome Sequence of Clostridium clariflavum DSM 19732.</title>
        <authorList>
            <person name="Izquierdo J.A."/>
            <person name="Goodwin L."/>
            <person name="Davenport K.W."/>
            <person name="Teshima H."/>
            <person name="Bruce D."/>
            <person name="Detter C."/>
            <person name="Tapia R."/>
            <person name="Han S."/>
            <person name="Land M."/>
            <person name="Hauser L."/>
            <person name="Jeffries C.D."/>
            <person name="Han J."/>
            <person name="Pitluck S."/>
            <person name="Nolan M."/>
            <person name="Chen A."/>
            <person name="Huntemann M."/>
            <person name="Mavromatis K."/>
            <person name="Mikhailova N."/>
            <person name="Liolios K."/>
            <person name="Woyke T."/>
            <person name="Lynd L.R."/>
        </authorList>
    </citation>
    <scope>NUCLEOTIDE SEQUENCE [LARGE SCALE GENOMIC DNA]</scope>
    <source>
        <strain evidence="3">DSM 19732 / NBRC 101661 / EBR45</strain>
    </source>
</reference>
<proteinExistence type="predicted"/>
<dbReference type="eggNOG" id="ENOG502ZJ7G">
    <property type="taxonomic scope" value="Bacteria"/>
</dbReference>
<dbReference type="EMBL" id="CP003065">
    <property type="protein sequence ID" value="AEV69120.1"/>
    <property type="molecule type" value="Genomic_DNA"/>
</dbReference>